<dbReference type="Proteomes" id="UP000663992">
    <property type="component" value="Unassembled WGS sequence"/>
</dbReference>
<comment type="caution">
    <text evidence="1">The sequence shown here is derived from an EMBL/GenBank/DDBJ whole genome shotgun (WGS) entry which is preliminary data.</text>
</comment>
<sequence>METINKIELADRQVFPSEAVLAGILGDSSYQAYLMLLKRFEPLGLSVNWRYYTDGSAWLCKVQFKRRTIVWMSAWKGFMQATLYVPKKCLEDVLALDIAEATRARILATQNVGQSKPCIVDITNSAAVDECCKLIKYKIAS</sequence>
<dbReference type="Pfam" id="PF12663">
    <property type="entry name" value="DUF3788"/>
    <property type="match status" value="1"/>
</dbReference>
<dbReference type="RefSeq" id="WP_206595523.1">
    <property type="nucleotide sequence ID" value="NZ_JAFKCS010000020.1"/>
</dbReference>
<keyword evidence="2" id="KW-1185">Reference proteome</keyword>
<evidence type="ECO:0000313" key="1">
    <source>
        <dbReference type="EMBL" id="MBN7821577.1"/>
    </source>
</evidence>
<proteinExistence type="predicted"/>
<gene>
    <name evidence="1" type="ORF">J0A65_17045</name>
</gene>
<evidence type="ECO:0000313" key="2">
    <source>
        <dbReference type="Proteomes" id="UP000663992"/>
    </source>
</evidence>
<accession>A0ABS3CWR9</accession>
<reference evidence="1 2" key="1">
    <citation type="submission" date="2021-03" db="EMBL/GenBank/DDBJ databases">
        <title>novel species isolated from a fishpond in China.</title>
        <authorList>
            <person name="Lu H."/>
            <person name="Cai Z."/>
        </authorList>
    </citation>
    <scope>NUCLEOTIDE SEQUENCE [LARGE SCALE GENOMIC DNA]</scope>
    <source>
        <strain evidence="1 2">Y57</strain>
    </source>
</reference>
<protein>
    <submittedName>
        <fullName evidence="1">DUF3788 family protein</fullName>
    </submittedName>
</protein>
<organism evidence="1 2">
    <name type="scientific">Bowmanella yangjiangensis</name>
    <dbReference type="NCBI Taxonomy" id="2811230"/>
    <lineage>
        <taxon>Bacteria</taxon>
        <taxon>Pseudomonadati</taxon>
        <taxon>Pseudomonadota</taxon>
        <taxon>Gammaproteobacteria</taxon>
        <taxon>Alteromonadales</taxon>
        <taxon>Alteromonadaceae</taxon>
        <taxon>Bowmanella</taxon>
    </lineage>
</organism>
<dbReference type="EMBL" id="JAFKCS010000020">
    <property type="protein sequence ID" value="MBN7821577.1"/>
    <property type="molecule type" value="Genomic_DNA"/>
</dbReference>
<dbReference type="InterPro" id="IPR024265">
    <property type="entry name" value="DUF3788"/>
</dbReference>
<name>A0ABS3CWR9_9ALTE</name>